<proteinExistence type="inferred from homology"/>
<keyword evidence="4 8" id="KW-0808">Transferase</keyword>
<dbReference type="AlphaFoldDB" id="A0A2U1N6S5"/>
<dbReference type="InterPro" id="IPR008630">
    <property type="entry name" value="Glyco_trans_34"/>
</dbReference>
<evidence type="ECO:0000256" key="5">
    <source>
        <dbReference type="ARBA" id="ARBA00022968"/>
    </source>
</evidence>
<evidence type="ECO:0000256" key="1">
    <source>
        <dbReference type="ARBA" id="ARBA00004323"/>
    </source>
</evidence>
<comment type="subcellular location">
    <subcellularLocation>
        <location evidence="1">Golgi apparatus membrane</location>
        <topology evidence="1">Single-pass type II membrane protein</topology>
    </subcellularLocation>
</comment>
<dbReference type="GO" id="GO:0008378">
    <property type="term" value="F:galactosyltransferase activity"/>
    <property type="evidence" value="ECO:0007669"/>
    <property type="project" value="TreeGrafter"/>
</dbReference>
<reference evidence="8 9" key="1">
    <citation type="journal article" date="2018" name="Mol. Plant">
        <title>The genome of Artemisia annua provides insight into the evolution of Asteraceae family and artemisinin biosynthesis.</title>
        <authorList>
            <person name="Shen Q."/>
            <person name="Zhang L."/>
            <person name="Liao Z."/>
            <person name="Wang S."/>
            <person name="Yan T."/>
            <person name="Shi P."/>
            <person name="Liu M."/>
            <person name="Fu X."/>
            <person name="Pan Q."/>
            <person name="Wang Y."/>
            <person name="Lv Z."/>
            <person name="Lu X."/>
            <person name="Zhang F."/>
            <person name="Jiang W."/>
            <person name="Ma Y."/>
            <person name="Chen M."/>
            <person name="Hao X."/>
            <person name="Li L."/>
            <person name="Tang Y."/>
            <person name="Lv G."/>
            <person name="Zhou Y."/>
            <person name="Sun X."/>
            <person name="Brodelius P.E."/>
            <person name="Rose J.K.C."/>
            <person name="Tang K."/>
        </authorList>
    </citation>
    <scope>NUCLEOTIDE SEQUENCE [LARGE SCALE GENOMIC DNA]</scope>
    <source>
        <strain evidence="9">cv. Huhao1</strain>
        <tissue evidence="8">Leaf</tissue>
    </source>
</reference>
<dbReference type="PANTHER" id="PTHR31311:SF3">
    <property type="entry name" value="GLYCOSYLTRANSFERASE 7-RELATED"/>
    <property type="match status" value="1"/>
</dbReference>
<protein>
    <submittedName>
        <fullName evidence="8">Galactosyl transferase</fullName>
    </submittedName>
</protein>
<evidence type="ECO:0000256" key="7">
    <source>
        <dbReference type="SAM" id="Phobius"/>
    </source>
</evidence>
<keyword evidence="7" id="KW-1133">Transmembrane helix</keyword>
<organism evidence="8 9">
    <name type="scientific">Artemisia annua</name>
    <name type="common">Sweet wormwood</name>
    <dbReference type="NCBI Taxonomy" id="35608"/>
    <lineage>
        <taxon>Eukaryota</taxon>
        <taxon>Viridiplantae</taxon>
        <taxon>Streptophyta</taxon>
        <taxon>Embryophyta</taxon>
        <taxon>Tracheophyta</taxon>
        <taxon>Spermatophyta</taxon>
        <taxon>Magnoliopsida</taxon>
        <taxon>eudicotyledons</taxon>
        <taxon>Gunneridae</taxon>
        <taxon>Pentapetalae</taxon>
        <taxon>asterids</taxon>
        <taxon>campanulids</taxon>
        <taxon>Asterales</taxon>
        <taxon>Asteraceae</taxon>
        <taxon>Asteroideae</taxon>
        <taxon>Anthemideae</taxon>
        <taxon>Artemisiinae</taxon>
        <taxon>Artemisia</taxon>
    </lineage>
</organism>
<dbReference type="STRING" id="35608.A0A2U1N6S5"/>
<evidence type="ECO:0000256" key="4">
    <source>
        <dbReference type="ARBA" id="ARBA00022679"/>
    </source>
</evidence>
<dbReference type="Gene3D" id="3.90.550.10">
    <property type="entry name" value="Spore Coat Polysaccharide Biosynthesis Protein SpsA, Chain A"/>
    <property type="match status" value="1"/>
</dbReference>
<keyword evidence="6" id="KW-0333">Golgi apparatus</keyword>
<gene>
    <name evidence="8" type="ORF">CTI12_AA300530</name>
</gene>
<name>A0A2U1N6S5_ARTAN</name>
<comment type="similarity">
    <text evidence="2">Belongs to the glycosyltransferase 34 family.</text>
</comment>
<sequence length="433" mass="50201">MTGFSHTSWRKPSIRTHDRPTIFLAGVVFGSLLLWAFFSVSTIDPIFIFSRHMPESCQCNKPDPAFNLQSDPPASTFYDDPNFGYTIDESIKNWDQKRQVWLELHHSFKPQSHDRVFIVTGSQSTPCTGPSGDHILLRTYRNKVDYCRIHGYDIFYNNVKLDPNMPGGWGKLPAVRATMVAHPEAEWIWWLDEDTVITDMEYKIPFHQYEGYNFVLHGWPIEVYEKKSWLGLNDGSFLIRNCQWSLDLLDMWADMGPRSPNFDKWTKILLDEFKHGPTDQTALAYLIWKKQSDSFGKKMLIETRYYLEGYWTGIVDTLKNITERYLEVETREGMLRRRHAEKVSETYGVLREPSLKDAGNEFGSWRRPFVTHFAGCQPCSGKHNPVFTGEGCRNGMDKALNFADNQVLRNYGFVHRNLLDSSVVSSLPFDYPA</sequence>
<dbReference type="OrthoDB" id="407658at2759"/>
<evidence type="ECO:0000313" key="9">
    <source>
        <dbReference type="Proteomes" id="UP000245207"/>
    </source>
</evidence>
<keyword evidence="3" id="KW-0328">Glycosyltransferase</keyword>
<evidence type="ECO:0000313" key="8">
    <source>
        <dbReference type="EMBL" id="PWA69225.1"/>
    </source>
</evidence>
<dbReference type="PANTHER" id="PTHR31311">
    <property type="entry name" value="XYLOGLUCAN 6-XYLOSYLTRANSFERASE 5-RELATED-RELATED"/>
    <property type="match status" value="1"/>
</dbReference>
<dbReference type="GO" id="GO:0005802">
    <property type="term" value="C:trans-Golgi network"/>
    <property type="evidence" value="ECO:0007669"/>
    <property type="project" value="TreeGrafter"/>
</dbReference>
<feature type="transmembrane region" description="Helical" evidence="7">
    <location>
        <begin position="21"/>
        <end position="38"/>
    </location>
</feature>
<dbReference type="GO" id="GO:0005768">
    <property type="term" value="C:endosome"/>
    <property type="evidence" value="ECO:0007669"/>
    <property type="project" value="TreeGrafter"/>
</dbReference>
<evidence type="ECO:0000256" key="6">
    <source>
        <dbReference type="ARBA" id="ARBA00023034"/>
    </source>
</evidence>
<dbReference type="Proteomes" id="UP000245207">
    <property type="component" value="Unassembled WGS sequence"/>
</dbReference>
<keyword evidence="7" id="KW-0812">Transmembrane</keyword>
<keyword evidence="9" id="KW-1185">Reference proteome</keyword>
<accession>A0A2U1N6S5</accession>
<dbReference type="InterPro" id="IPR029044">
    <property type="entry name" value="Nucleotide-diphossugar_trans"/>
</dbReference>
<keyword evidence="5" id="KW-0735">Signal-anchor</keyword>
<dbReference type="EMBL" id="PKPP01003486">
    <property type="protein sequence ID" value="PWA69225.1"/>
    <property type="molecule type" value="Genomic_DNA"/>
</dbReference>
<dbReference type="GO" id="GO:0000139">
    <property type="term" value="C:Golgi membrane"/>
    <property type="evidence" value="ECO:0007669"/>
    <property type="project" value="UniProtKB-SubCell"/>
</dbReference>
<evidence type="ECO:0000256" key="3">
    <source>
        <dbReference type="ARBA" id="ARBA00022676"/>
    </source>
</evidence>
<keyword evidence="7" id="KW-0472">Membrane</keyword>
<evidence type="ECO:0000256" key="2">
    <source>
        <dbReference type="ARBA" id="ARBA00005664"/>
    </source>
</evidence>
<comment type="caution">
    <text evidence="8">The sequence shown here is derived from an EMBL/GenBank/DDBJ whole genome shotgun (WGS) entry which is preliminary data.</text>
</comment>
<dbReference type="Pfam" id="PF05637">
    <property type="entry name" value="Glyco_transf_34"/>
    <property type="match status" value="1"/>
</dbReference>